<dbReference type="EMBL" id="AUZX01016307">
    <property type="protein sequence ID" value="EQD25988.1"/>
    <property type="molecule type" value="Genomic_DNA"/>
</dbReference>
<keyword evidence="6" id="KW-0862">Zinc</keyword>
<evidence type="ECO:0000256" key="4">
    <source>
        <dbReference type="ARBA" id="ARBA00022723"/>
    </source>
</evidence>
<evidence type="ECO:0000259" key="12">
    <source>
        <dbReference type="SMART" id="SM00863"/>
    </source>
</evidence>
<organism evidence="13">
    <name type="scientific">mine drainage metagenome</name>
    <dbReference type="NCBI Taxonomy" id="410659"/>
    <lineage>
        <taxon>unclassified sequences</taxon>
        <taxon>metagenomes</taxon>
        <taxon>ecological metagenomes</taxon>
    </lineage>
</organism>
<dbReference type="SMART" id="SM00863">
    <property type="entry name" value="tRNA_SAD"/>
    <property type="match status" value="1"/>
</dbReference>
<evidence type="ECO:0000256" key="3">
    <source>
        <dbReference type="ARBA" id="ARBA00022598"/>
    </source>
</evidence>
<evidence type="ECO:0000256" key="1">
    <source>
        <dbReference type="ARBA" id="ARBA00008226"/>
    </source>
</evidence>
<evidence type="ECO:0000256" key="10">
    <source>
        <dbReference type="ARBA" id="ARBA00031900"/>
    </source>
</evidence>
<dbReference type="Pfam" id="PF07973">
    <property type="entry name" value="tRNA_SAD"/>
    <property type="match status" value="1"/>
</dbReference>
<proteinExistence type="inferred from homology"/>
<dbReference type="PANTHER" id="PTHR11451">
    <property type="entry name" value="THREONINE-TRNA LIGASE"/>
    <property type="match status" value="1"/>
</dbReference>
<dbReference type="AlphaFoldDB" id="T0XYM2"/>
<dbReference type="InterPro" id="IPR018163">
    <property type="entry name" value="Thr/Ala-tRNA-synth_IIc_edit"/>
</dbReference>
<dbReference type="FunFam" id="3.30.54.20:FF:000002">
    <property type="entry name" value="Threonine--tRNA ligase"/>
    <property type="match status" value="1"/>
</dbReference>
<dbReference type="SUPFAM" id="SSF55186">
    <property type="entry name" value="ThrRS/AlaRS common domain"/>
    <property type="match status" value="1"/>
</dbReference>
<comment type="similarity">
    <text evidence="1">Belongs to the class-II aminoacyl-tRNA synthetase family.</text>
</comment>
<keyword evidence="5" id="KW-0547">Nucleotide-binding</keyword>
<evidence type="ECO:0000256" key="2">
    <source>
        <dbReference type="ARBA" id="ARBA00013163"/>
    </source>
</evidence>
<dbReference type="GO" id="GO:0004829">
    <property type="term" value="F:threonine-tRNA ligase activity"/>
    <property type="evidence" value="ECO:0007669"/>
    <property type="project" value="UniProtKB-EC"/>
</dbReference>
<evidence type="ECO:0000256" key="9">
    <source>
        <dbReference type="ARBA" id="ARBA00023146"/>
    </source>
</evidence>
<dbReference type="GO" id="GO:0046872">
    <property type="term" value="F:metal ion binding"/>
    <property type="evidence" value="ECO:0007669"/>
    <property type="project" value="UniProtKB-KW"/>
</dbReference>
<evidence type="ECO:0000256" key="8">
    <source>
        <dbReference type="ARBA" id="ARBA00022917"/>
    </source>
</evidence>
<feature type="non-terminal residue" evidence="13">
    <location>
        <position position="149"/>
    </location>
</feature>
<protein>
    <recommendedName>
        <fullName evidence="2">threonine--tRNA ligase</fullName>
        <ecNumber evidence="2">6.1.1.3</ecNumber>
    </recommendedName>
    <alternativeName>
        <fullName evidence="10">Threonyl-tRNA synthetase</fullName>
    </alternativeName>
</protein>
<accession>T0XYM2</accession>
<dbReference type="Gene3D" id="3.30.54.20">
    <property type="match status" value="1"/>
</dbReference>
<sequence>MSAPTFDLEVLRHSTAHLMAAAVCELFPGAEYGIGPSIEDGFYYDFLLPGGERFSDDDLPAIEARMCEIQARHSQYLRSELSRGAALEEFRHRQQRFKVELIERIPEGDVISCYQTGDFFDLCRGPHVAEAGEIPAFKLLHTAGAYWHG</sequence>
<dbReference type="PANTHER" id="PTHR11451:SF44">
    <property type="entry name" value="THREONINE--TRNA LIGASE, CHLOROPLASTIC_MITOCHONDRIAL 2"/>
    <property type="match status" value="1"/>
</dbReference>
<gene>
    <name evidence="13" type="ORF">B1A_22057</name>
</gene>
<dbReference type="GO" id="GO:0005524">
    <property type="term" value="F:ATP binding"/>
    <property type="evidence" value="ECO:0007669"/>
    <property type="project" value="UniProtKB-KW"/>
</dbReference>
<feature type="domain" description="Threonyl/alanyl tRNA synthetase SAD" evidence="12">
    <location>
        <begin position="111"/>
        <end position="148"/>
    </location>
</feature>
<evidence type="ECO:0000256" key="7">
    <source>
        <dbReference type="ARBA" id="ARBA00022840"/>
    </source>
</evidence>
<evidence type="ECO:0000256" key="5">
    <source>
        <dbReference type="ARBA" id="ARBA00022741"/>
    </source>
</evidence>
<keyword evidence="9 13" id="KW-0030">Aminoacyl-tRNA synthetase</keyword>
<keyword evidence="3" id="KW-0436">Ligase</keyword>
<evidence type="ECO:0000256" key="6">
    <source>
        <dbReference type="ARBA" id="ARBA00022833"/>
    </source>
</evidence>
<reference evidence="13" key="2">
    <citation type="journal article" date="2014" name="ISME J.">
        <title>Microbial stratification in low pH oxic and suboxic macroscopic growths along an acid mine drainage.</title>
        <authorList>
            <person name="Mendez-Garcia C."/>
            <person name="Mesa V."/>
            <person name="Sprenger R.R."/>
            <person name="Richter M."/>
            <person name="Diez M.S."/>
            <person name="Solano J."/>
            <person name="Bargiela R."/>
            <person name="Golyshina O.V."/>
            <person name="Manteca A."/>
            <person name="Ramos J.L."/>
            <person name="Gallego J.R."/>
            <person name="Llorente I."/>
            <person name="Martins Dos Santos V.A."/>
            <person name="Jensen O.N."/>
            <person name="Pelaez A.I."/>
            <person name="Sanchez J."/>
            <person name="Ferrer M."/>
        </authorList>
    </citation>
    <scope>NUCLEOTIDE SEQUENCE</scope>
</reference>
<dbReference type="GO" id="GO:0006435">
    <property type="term" value="P:threonyl-tRNA aminoacylation"/>
    <property type="evidence" value="ECO:0007669"/>
    <property type="project" value="TreeGrafter"/>
</dbReference>
<dbReference type="EC" id="6.1.1.3" evidence="2"/>
<name>T0XYM2_9ZZZZ</name>
<keyword evidence="7" id="KW-0067">ATP-binding</keyword>
<reference evidence="13" key="1">
    <citation type="submission" date="2013-08" db="EMBL/GenBank/DDBJ databases">
        <authorList>
            <person name="Mendez C."/>
            <person name="Richter M."/>
            <person name="Ferrer M."/>
            <person name="Sanchez J."/>
        </authorList>
    </citation>
    <scope>NUCLEOTIDE SEQUENCE</scope>
</reference>
<keyword evidence="8" id="KW-0648">Protein biosynthesis</keyword>
<dbReference type="InterPro" id="IPR012947">
    <property type="entry name" value="tRNA_SAD"/>
</dbReference>
<comment type="catalytic activity">
    <reaction evidence="11">
        <text>tRNA(Thr) + L-threonine + ATP = L-threonyl-tRNA(Thr) + AMP + diphosphate + H(+)</text>
        <dbReference type="Rhea" id="RHEA:24624"/>
        <dbReference type="Rhea" id="RHEA-COMP:9670"/>
        <dbReference type="Rhea" id="RHEA-COMP:9704"/>
        <dbReference type="ChEBI" id="CHEBI:15378"/>
        <dbReference type="ChEBI" id="CHEBI:30616"/>
        <dbReference type="ChEBI" id="CHEBI:33019"/>
        <dbReference type="ChEBI" id="CHEBI:57926"/>
        <dbReference type="ChEBI" id="CHEBI:78442"/>
        <dbReference type="ChEBI" id="CHEBI:78534"/>
        <dbReference type="ChEBI" id="CHEBI:456215"/>
        <dbReference type="EC" id="6.1.1.3"/>
    </reaction>
</comment>
<comment type="caution">
    <text evidence="13">The sequence shown here is derived from an EMBL/GenBank/DDBJ whole genome shotgun (WGS) entry which is preliminary data.</text>
</comment>
<dbReference type="Gene3D" id="3.30.980.10">
    <property type="entry name" value="Threonyl-trna Synthetase, Chain A, domain 2"/>
    <property type="match status" value="1"/>
</dbReference>
<dbReference type="FunFam" id="3.30.980.10:FF:000005">
    <property type="entry name" value="Threonyl-tRNA synthetase, mitochondrial"/>
    <property type="match status" value="1"/>
</dbReference>
<evidence type="ECO:0000313" key="13">
    <source>
        <dbReference type="EMBL" id="EQD25988.1"/>
    </source>
</evidence>
<keyword evidence="4" id="KW-0479">Metal-binding</keyword>
<evidence type="ECO:0000256" key="11">
    <source>
        <dbReference type="ARBA" id="ARBA00049515"/>
    </source>
</evidence>